<feature type="transmembrane region" description="Helical" evidence="3">
    <location>
        <begin position="618"/>
        <end position="638"/>
    </location>
</feature>
<evidence type="ECO:0000313" key="5">
    <source>
        <dbReference type="EMBL" id="EDQ88923.1"/>
    </source>
</evidence>
<dbReference type="PROSITE" id="PS50157">
    <property type="entry name" value="ZINC_FINGER_C2H2_2"/>
    <property type="match status" value="1"/>
</dbReference>
<feature type="region of interest" description="Disordered" evidence="2">
    <location>
        <begin position="244"/>
        <end position="267"/>
    </location>
</feature>
<dbReference type="GO" id="GO:0008270">
    <property type="term" value="F:zinc ion binding"/>
    <property type="evidence" value="ECO:0007669"/>
    <property type="project" value="UniProtKB-KW"/>
</dbReference>
<gene>
    <name evidence="5" type="ORF">MONBRDRAFT_37156</name>
</gene>
<name>A9UZZ0_MONBE</name>
<reference evidence="5 6" key="1">
    <citation type="journal article" date="2008" name="Nature">
        <title>The genome of the choanoflagellate Monosiga brevicollis and the origin of metazoans.</title>
        <authorList>
            <consortium name="JGI Sequencing"/>
            <person name="King N."/>
            <person name="Westbrook M.J."/>
            <person name="Young S.L."/>
            <person name="Kuo A."/>
            <person name="Abedin M."/>
            <person name="Chapman J."/>
            <person name="Fairclough S."/>
            <person name="Hellsten U."/>
            <person name="Isogai Y."/>
            <person name="Letunic I."/>
            <person name="Marr M."/>
            <person name="Pincus D."/>
            <person name="Putnam N."/>
            <person name="Rokas A."/>
            <person name="Wright K.J."/>
            <person name="Zuzow R."/>
            <person name="Dirks W."/>
            <person name="Good M."/>
            <person name="Goodstein D."/>
            <person name="Lemons D."/>
            <person name="Li W."/>
            <person name="Lyons J.B."/>
            <person name="Morris A."/>
            <person name="Nichols S."/>
            <person name="Richter D.J."/>
            <person name="Salamov A."/>
            <person name="Bork P."/>
            <person name="Lim W.A."/>
            <person name="Manning G."/>
            <person name="Miller W.T."/>
            <person name="McGinnis W."/>
            <person name="Shapiro H."/>
            <person name="Tjian R."/>
            <person name="Grigoriev I.V."/>
            <person name="Rokhsar D."/>
        </authorList>
    </citation>
    <scope>NUCLEOTIDE SEQUENCE [LARGE SCALE GENOMIC DNA]</scope>
    <source>
        <strain evidence="6">MX1 / ATCC 50154</strain>
    </source>
</reference>
<feature type="region of interest" description="Disordered" evidence="2">
    <location>
        <begin position="334"/>
        <end position="364"/>
    </location>
</feature>
<evidence type="ECO:0000313" key="6">
    <source>
        <dbReference type="Proteomes" id="UP000001357"/>
    </source>
</evidence>
<keyword evidence="3" id="KW-0472">Membrane</keyword>
<feature type="domain" description="C2H2-type" evidence="4">
    <location>
        <begin position="99"/>
        <end position="127"/>
    </location>
</feature>
<evidence type="ECO:0000256" key="3">
    <source>
        <dbReference type="SAM" id="Phobius"/>
    </source>
</evidence>
<dbReference type="RefSeq" id="XP_001746028.1">
    <property type="nucleotide sequence ID" value="XM_001745976.1"/>
</dbReference>
<feature type="compositionally biased region" description="Polar residues" evidence="2">
    <location>
        <begin position="345"/>
        <end position="360"/>
    </location>
</feature>
<evidence type="ECO:0000259" key="4">
    <source>
        <dbReference type="PROSITE" id="PS50157"/>
    </source>
</evidence>
<feature type="transmembrane region" description="Helical" evidence="3">
    <location>
        <begin position="579"/>
        <end position="598"/>
    </location>
</feature>
<feature type="compositionally biased region" description="Polar residues" evidence="2">
    <location>
        <begin position="250"/>
        <end position="267"/>
    </location>
</feature>
<keyword evidence="3" id="KW-1133">Transmembrane helix</keyword>
<feature type="transmembrane region" description="Helical" evidence="3">
    <location>
        <begin position="502"/>
        <end position="527"/>
    </location>
</feature>
<keyword evidence="6" id="KW-1185">Reference proteome</keyword>
<keyword evidence="3" id="KW-0812">Transmembrane</keyword>
<proteinExistence type="predicted"/>
<feature type="transmembrane region" description="Helical" evidence="3">
    <location>
        <begin position="446"/>
        <end position="465"/>
    </location>
</feature>
<keyword evidence="1" id="KW-0863">Zinc-finger</keyword>
<dbReference type="InterPro" id="IPR052797">
    <property type="entry name" value="RegFact_GeneExpr_CellDeath"/>
</dbReference>
<evidence type="ECO:0000256" key="2">
    <source>
        <dbReference type="SAM" id="MobiDB-lite"/>
    </source>
</evidence>
<dbReference type="GeneID" id="5891347"/>
<dbReference type="InParanoid" id="A9UZZ0"/>
<dbReference type="PANTHER" id="PTHR33936:SF24">
    <property type="entry name" value="C2H2-TYPE DOMAIN-CONTAINING PROTEIN"/>
    <property type="match status" value="1"/>
</dbReference>
<dbReference type="PROSITE" id="PS00028">
    <property type="entry name" value="ZINC_FINGER_C2H2_1"/>
    <property type="match status" value="2"/>
</dbReference>
<dbReference type="KEGG" id="mbr:MONBRDRAFT_37156"/>
<dbReference type="PANTHER" id="PTHR33936">
    <property type="entry name" value="PROTEIN CBG17840"/>
    <property type="match status" value="1"/>
</dbReference>
<dbReference type="AlphaFoldDB" id="A9UZZ0"/>
<keyword evidence="1" id="KW-0479">Metal-binding</keyword>
<keyword evidence="1" id="KW-0862">Zinc</keyword>
<dbReference type="EMBL" id="CH991552">
    <property type="protein sequence ID" value="EDQ88923.1"/>
    <property type="molecule type" value="Genomic_DNA"/>
</dbReference>
<dbReference type="InterPro" id="IPR013087">
    <property type="entry name" value="Znf_C2H2_type"/>
</dbReference>
<dbReference type="STRING" id="81824.A9UZZ0"/>
<dbReference type="Proteomes" id="UP000001357">
    <property type="component" value="Unassembled WGS sequence"/>
</dbReference>
<protein>
    <recommendedName>
        <fullName evidence="4">C2H2-type domain-containing protein</fullName>
    </recommendedName>
</protein>
<feature type="transmembrane region" description="Helical" evidence="3">
    <location>
        <begin position="539"/>
        <end position="559"/>
    </location>
</feature>
<accession>A9UZZ0</accession>
<evidence type="ECO:0000256" key="1">
    <source>
        <dbReference type="PROSITE-ProRule" id="PRU00042"/>
    </source>
</evidence>
<organism evidence="5 6">
    <name type="scientific">Monosiga brevicollis</name>
    <name type="common">Choanoflagellate</name>
    <dbReference type="NCBI Taxonomy" id="81824"/>
    <lineage>
        <taxon>Eukaryota</taxon>
        <taxon>Choanoflagellata</taxon>
        <taxon>Craspedida</taxon>
        <taxon>Salpingoecidae</taxon>
        <taxon>Monosiga</taxon>
    </lineage>
</organism>
<sequence length="676" mass="74656">MSASSNAQGKPSQLAVKASAATIKHDDELRNQSLVLFSTLSQAIEPPPASVLAVPLDRIYTGKMAKALVASRPVNAAAQGGNAINLTSHSSKRSKGNKVKCRDCGRSVSDSSAARTHIEQYHRGKRLSDCFPSASAMLCGEEDCTFEWFARSAAPFATHCATAHDCMDGGVAAFGKVYESCKQCLRCFGCFKNSAALRKHKSRAKCTPYKPPLVPYRPKPARDEPIADPKPVEVNLDSVAPVIPPPPSDTGATISDTDAATPSTSKETCLPNCQARFKSRRDWVRHVRGAHRIELQIDRMRFDTHEELRDFIEMYCNSTACRFDRRGNYYHCSRHRLPPPEKQQRGAQSQEQDAGNSSLHANLDIDSRHGQHDSAMREQACADHKWHEDEPDCVLEQEESQKVVCYAYMWQQELDDGSFEVALLPKMLSVETDSEAQRVTYLSMQVIFPIAAVLMALSLGAVAVLRSERALRAIWYDNGHRSGETAGTLAHNWSYLRRIRHLILPGCIMLLTTAAITSYMCALAPRVPTNMSSEFWVKYLPTMLLVAFSLSAFIGRAGADSCGHIKPLRFLQTSYHPSFVMLLIRIAMLVGLMCYVDLPRDSWSWLGAWSETNTLVLLWFALASFLGGFHTVTCAVTMQHSCEHSAEGVCTTTAQMTFLSLQIGSCIGMAFGASNV</sequence>